<name>A0ABR8F4M5_NOSLI</name>
<reference evidence="1 2" key="1">
    <citation type="journal article" date="2020" name="ISME J.">
        <title>Comparative genomics reveals insights into cyanobacterial evolution and habitat adaptation.</title>
        <authorList>
            <person name="Chen M.Y."/>
            <person name="Teng W.K."/>
            <person name="Zhao L."/>
            <person name="Hu C.X."/>
            <person name="Zhou Y.K."/>
            <person name="Han B.P."/>
            <person name="Song L.R."/>
            <person name="Shu W.S."/>
        </authorList>
    </citation>
    <scope>NUCLEOTIDE SEQUENCE [LARGE SCALE GENOMIC DNA]</scope>
    <source>
        <strain evidence="1 2">FACHB-391</strain>
    </source>
</reference>
<accession>A0ABR8F4M5</accession>
<dbReference type="Proteomes" id="UP000604661">
    <property type="component" value="Unassembled WGS sequence"/>
</dbReference>
<keyword evidence="2" id="KW-1185">Reference proteome</keyword>
<proteinExistence type="predicted"/>
<comment type="caution">
    <text evidence="1">The sequence shown here is derived from an EMBL/GenBank/DDBJ whole genome shotgun (WGS) entry which is preliminary data.</text>
</comment>
<evidence type="ECO:0000313" key="2">
    <source>
        <dbReference type="Proteomes" id="UP000604661"/>
    </source>
</evidence>
<dbReference type="EMBL" id="JACJTE010000070">
    <property type="protein sequence ID" value="MBD2565123.1"/>
    <property type="molecule type" value="Genomic_DNA"/>
</dbReference>
<sequence length="61" mass="6723">MSLSKVLVWALQMGIGLADWGSNILGECVPTSYYLPELKCKKPINGFRSAIAPIQARKTQE</sequence>
<protein>
    <submittedName>
        <fullName evidence="1">Uncharacterized protein</fullName>
    </submittedName>
</protein>
<organism evidence="1 2">
    <name type="scientific">Nostoc linckia FACHB-391</name>
    <dbReference type="NCBI Taxonomy" id="2692906"/>
    <lineage>
        <taxon>Bacteria</taxon>
        <taxon>Bacillati</taxon>
        <taxon>Cyanobacteriota</taxon>
        <taxon>Cyanophyceae</taxon>
        <taxon>Nostocales</taxon>
        <taxon>Nostocaceae</taxon>
        <taxon>Nostoc</taxon>
    </lineage>
</organism>
<gene>
    <name evidence="1" type="ORF">H6G95_32000</name>
</gene>
<dbReference type="RefSeq" id="WP_190900072.1">
    <property type="nucleotide sequence ID" value="NZ_JACJTE010000070.1"/>
</dbReference>
<evidence type="ECO:0000313" key="1">
    <source>
        <dbReference type="EMBL" id="MBD2565123.1"/>
    </source>
</evidence>